<keyword evidence="4" id="KW-0804">Transcription</keyword>
<dbReference type="EMBL" id="SMRP01000010">
    <property type="protein sequence ID" value="TDG21839.1"/>
    <property type="molecule type" value="Genomic_DNA"/>
</dbReference>
<comment type="caution">
    <text evidence="6">The sequence shown here is derived from an EMBL/GenBank/DDBJ whole genome shotgun (WGS) entry which is preliminary data.</text>
</comment>
<sequence length="310" mass="34307">MNLTLRQLRAFVAVAECSRFALAAEQLHLTPSALSMLIKDLESELGVKLLDRHTRMVRVTEAGREFLGSARRVLQDLDIAVLNSRERAAYKHGKVAVASASVLAVTLLVPFMREFQAAYPGVRVEVRDTAEENIKDALLAEEADIGIGTYEEAQSEITETELFRDTLVALIPEQHPLARKRSVSWSELAQWPFIALSPGSPIRRDLDAHLAAQGIRLNVAYEASFPSTVFALVSNAMGIAVLPANSRQLMNMPGIAYRPLGKPKLMRRVCAFHLKHRSLSPAAELFHRLLVEYVEAHRSRLTVPVDPASG</sequence>
<dbReference type="GO" id="GO:0003700">
    <property type="term" value="F:DNA-binding transcription factor activity"/>
    <property type="evidence" value="ECO:0007669"/>
    <property type="project" value="InterPro"/>
</dbReference>
<dbReference type="GO" id="GO:0005829">
    <property type="term" value="C:cytosol"/>
    <property type="evidence" value="ECO:0007669"/>
    <property type="project" value="TreeGrafter"/>
</dbReference>
<accession>A0A4R5M6T6</accession>
<protein>
    <submittedName>
        <fullName evidence="6">LysR family transcriptional regulator</fullName>
    </submittedName>
</protein>
<dbReference type="SUPFAM" id="SSF53850">
    <property type="entry name" value="Periplasmic binding protein-like II"/>
    <property type="match status" value="1"/>
</dbReference>
<dbReference type="GO" id="GO:0003677">
    <property type="term" value="F:DNA binding"/>
    <property type="evidence" value="ECO:0007669"/>
    <property type="project" value="UniProtKB-KW"/>
</dbReference>
<dbReference type="InterPro" id="IPR050950">
    <property type="entry name" value="HTH-type_LysR_regulators"/>
</dbReference>
<dbReference type="InterPro" id="IPR036390">
    <property type="entry name" value="WH_DNA-bd_sf"/>
</dbReference>
<feature type="domain" description="HTH lysR-type" evidence="5">
    <location>
        <begin position="3"/>
        <end position="60"/>
    </location>
</feature>
<gene>
    <name evidence="6" type="ORF">EYW47_21005</name>
</gene>
<evidence type="ECO:0000256" key="3">
    <source>
        <dbReference type="ARBA" id="ARBA00023125"/>
    </source>
</evidence>
<dbReference type="PRINTS" id="PR00039">
    <property type="entry name" value="HTHLYSR"/>
</dbReference>
<dbReference type="Pfam" id="PF03466">
    <property type="entry name" value="LysR_substrate"/>
    <property type="match status" value="1"/>
</dbReference>
<dbReference type="CDD" id="cd08440">
    <property type="entry name" value="PBP2_LTTR_like_4"/>
    <property type="match status" value="1"/>
</dbReference>
<keyword evidence="2" id="KW-0805">Transcription regulation</keyword>
<dbReference type="PANTHER" id="PTHR30419:SF8">
    <property type="entry name" value="NITROGEN ASSIMILATION TRANSCRIPTIONAL ACTIVATOR-RELATED"/>
    <property type="match status" value="1"/>
</dbReference>
<name>A0A4R5M6T6_9BURK</name>
<dbReference type="PANTHER" id="PTHR30419">
    <property type="entry name" value="HTH-TYPE TRANSCRIPTIONAL REGULATOR YBHD"/>
    <property type="match status" value="1"/>
</dbReference>
<proteinExistence type="inferred from homology"/>
<dbReference type="FunFam" id="1.10.10.10:FF:000001">
    <property type="entry name" value="LysR family transcriptional regulator"/>
    <property type="match status" value="1"/>
</dbReference>
<evidence type="ECO:0000256" key="1">
    <source>
        <dbReference type="ARBA" id="ARBA00009437"/>
    </source>
</evidence>
<evidence type="ECO:0000313" key="7">
    <source>
        <dbReference type="Proteomes" id="UP000295722"/>
    </source>
</evidence>
<comment type="similarity">
    <text evidence="1">Belongs to the LysR transcriptional regulatory family.</text>
</comment>
<dbReference type="Proteomes" id="UP000295722">
    <property type="component" value="Unassembled WGS sequence"/>
</dbReference>
<dbReference type="InterPro" id="IPR005119">
    <property type="entry name" value="LysR_subst-bd"/>
</dbReference>
<dbReference type="InterPro" id="IPR000847">
    <property type="entry name" value="LysR_HTH_N"/>
</dbReference>
<dbReference type="InterPro" id="IPR036388">
    <property type="entry name" value="WH-like_DNA-bd_sf"/>
</dbReference>
<dbReference type="RefSeq" id="WP_133196756.1">
    <property type="nucleotide sequence ID" value="NZ_JBHUCW010000038.1"/>
</dbReference>
<evidence type="ECO:0000313" key="6">
    <source>
        <dbReference type="EMBL" id="TDG21839.1"/>
    </source>
</evidence>
<evidence type="ECO:0000256" key="2">
    <source>
        <dbReference type="ARBA" id="ARBA00023015"/>
    </source>
</evidence>
<dbReference type="Pfam" id="PF00126">
    <property type="entry name" value="HTH_1"/>
    <property type="match status" value="1"/>
</dbReference>
<dbReference type="AlphaFoldDB" id="A0A4R5M6T6"/>
<dbReference type="Gene3D" id="3.40.190.290">
    <property type="match status" value="1"/>
</dbReference>
<organism evidence="6 7">
    <name type="scientific">Paraburkholderia silviterrae</name>
    <dbReference type="NCBI Taxonomy" id="2528715"/>
    <lineage>
        <taxon>Bacteria</taxon>
        <taxon>Pseudomonadati</taxon>
        <taxon>Pseudomonadota</taxon>
        <taxon>Betaproteobacteria</taxon>
        <taxon>Burkholderiales</taxon>
        <taxon>Burkholderiaceae</taxon>
        <taxon>Paraburkholderia</taxon>
    </lineage>
</organism>
<evidence type="ECO:0000259" key="5">
    <source>
        <dbReference type="PROSITE" id="PS50931"/>
    </source>
</evidence>
<dbReference type="SUPFAM" id="SSF46785">
    <property type="entry name" value="Winged helix' DNA-binding domain"/>
    <property type="match status" value="1"/>
</dbReference>
<reference evidence="6 7" key="1">
    <citation type="submission" date="2019-03" db="EMBL/GenBank/DDBJ databases">
        <title>Paraburkholderia sp. 4M-K11, isolated from subtropical forest soil.</title>
        <authorList>
            <person name="Gao Z.-H."/>
            <person name="Qiu L.-H."/>
        </authorList>
    </citation>
    <scope>NUCLEOTIDE SEQUENCE [LARGE SCALE GENOMIC DNA]</scope>
    <source>
        <strain evidence="6 7">4M-K11</strain>
    </source>
</reference>
<dbReference type="PROSITE" id="PS50931">
    <property type="entry name" value="HTH_LYSR"/>
    <property type="match status" value="1"/>
</dbReference>
<dbReference type="Gene3D" id="1.10.10.10">
    <property type="entry name" value="Winged helix-like DNA-binding domain superfamily/Winged helix DNA-binding domain"/>
    <property type="match status" value="1"/>
</dbReference>
<evidence type="ECO:0000256" key="4">
    <source>
        <dbReference type="ARBA" id="ARBA00023163"/>
    </source>
</evidence>
<keyword evidence="7" id="KW-1185">Reference proteome</keyword>
<dbReference type="OrthoDB" id="646694at2"/>
<keyword evidence="3" id="KW-0238">DNA-binding</keyword>